<sequence>MYRDMAEVTANQASALSTSFDKADGRLQEAEEFANKVRQMQAKYMKELEQSNGRTFSILNQLSTTLKMLWDDIMHVSQTTNEAQSELDALKQSLHHANNDLDQTRENMRTAHSDAIEKTTEIAAVSVRGHEASLERALSLRRELENAGLDIGSWTANLSLVNAELERLYETSQRTHEQQEANLETQQRLGEQLRDIKESVETQKSAIEDVTTKFQTLATAGGFADLVRTWAGLAVMTLVISMVSKELARLLVIVAGLTWAILNTFLSLHVYEGLHDCVGHVIASLSSFGQSPVYLMIRLSAFLFVAIGFVLSAHRYPHRSALIETDEGTLPMIEALQTTNEAGKRNRPHPATSHSTAGPSDANLSNNN</sequence>
<protein>
    <submittedName>
        <fullName evidence="1">Uncharacterized protein</fullName>
    </submittedName>
</protein>
<keyword evidence="2" id="KW-1185">Reference proteome</keyword>
<dbReference type="EMBL" id="JAPDRP010000017">
    <property type="protein sequence ID" value="KAJ9640293.1"/>
    <property type="molecule type" value="Genomic_DNA"/>
</dbReference>
<name>A0ACC2YXY3_9PEZI</name>
<evidence type="ECO:0000313" key="1">
    <source>
        <dbReference type="EMBL" id="KAJ9640293.1"/>
    </source>
</evidence>
<reference evidence="1" key="1">
    <citation type="submission" date="2022-10" db="EMBL/GenBank/DDBJ databases">
        <title>Culturing micro-colonial fungi from biological soil crusts in the Mojave desert and describing Neophaeococcomyces mojavensis, and introducing the new genera and species Taxawa tesnikishii.</title>
        <authorList>
            <person name="Kurbessoian T."/>
            <person name="Stajich J.E."/>
        </authorList>
    </citation>
    <scope>NUCLEOTIDE SEQUENCE</scope>
    <source>
        <strain evidence="1">JES_115</strain>
    </source>
</reference>
<gene>
    <name evidence="1" type="ORF">H2199_005832</name>
</gene>
<accession>A0ACC2YXY3</accession>
<evidence type="ECO:0000313" key="2">
    <source>
        <dbReference type="Proteomes" id="UP001172680"/>
    </source>
</evidence>
<proteinExistence type="predicted"/>
<organism evidence="1 2">
    <name type="scientific">Coniosporium tulheliwenetii</name>
    <dbReference type="NCBI Taxonomy" id="3383036"/>
    <lineage>
        <taxon>Eukaryota</taxon>
        <taxon>Fungi</taxon>
        <taxon>Dikarya</taxon>
        <taxon>Ascomycota</taxon>
        <taxon>Pezizomycotina</taxon>
        <taxon>Dothideomycetes</taxon>
        <taxon>Dothideomycetes incertae sedis</taxon>
        <taxon>Coniosporium</taxon>
    </lineage>
</organism>
<comment type="caution">
    <text evidence="1">The sequence shown here is derived from an EMBL/GenBank/DDBJ whole genome shotgun (WGS) entry which is preliminary data.</text>
</comment>
<dbReference type="Proteomes" id="UP001172680">
    <property type="component" value="Unassembled WGS sequence"/>
</dbReference>